<dbReference type="Pfam" id="PF11951">
    <property type="entry name" value="Fungal_trans_2"/>
    <property type="match status" value="1"/>
</dbReference>
<dbReference type="AlphaFoldDB" id="A0A9X0B3V9"/>
<dbReference type="RefSeq" id="XP_056484981.1">
    <property type="nucleotide sequence ID" value="XM_056634361.1"/>
</dbReference>
<accession>A0A9X0B3V9</accession>
<evidence type="ECO:0000256" key="2">
    <source>
        <dbReference type="ARBA" id="ARBA00023125"/>
    </source>
</evidence>
<keyword evidence="1" id="KW-0805">Transcription regulation</keyword>
<dbReference type="GeneID" id="81373341"/>
<dbReference type="GO" id="GO:0008270">
    <property type="term" value="F:zinc ion binding"/>
    <property type="evidence" value="ECO:0007669"/>
    <property type="project" value="InterPro"/>
</dbReference>
<reference evidence="5" key="2">
    <citation type="journal article" date="2023" name="IMA Fungus">
        <title>Comparative genomic study of the Penicillium genus elucidates a diverse pangenome and 15 lateral gene transfer events.</title>
        <authorList>
            <person name="Petersen C."/>
            <person name="Sorensen T."/>
            <person name="Nielsen M.R."/>
            <person name="Sondergaard T.E."/>
            <person name="Sorensen J.L."/>
            <person name="Fitzpatrick D.A."/>
            <person name="Frisvad J.C."/>
            <person name="Nielsen K.L."/>
        </authorList>
    </citation>
    <scope>NUCLEOTIDE SEQUENCE</scope>
    <source>
        <strain evidence="5">IBT 29677</strain>
    </source>
</reference>
<dbReference type="GO" id="GO:0000981">
    <property type="term" value="F:DNA-binding transcription factor activity, RNA polymerase II-specific"/>
    <property type="evidence" value="ECO:0007669"/>
    <property type="project" value="InterPro"/>
</dbReference>
<reference evidence="5" key="1">
    <citation type="submission" date="2022-12" db="EMBL/GenBank/DDBJ databases">
        <authorList>
            <person name="Petersen C."/>
        </authorList>
    </citation>
    <scope>NUCLEOTIDE SEQUENCE</scope>
    <source>
        <strain evidence="5">IBT 29677</strain>
    </source>
</reference>
<dbReference type="EMBL" id="JAPZBU010000009">
    <property type="protein sequence ID" value="KAJ5387183.1"/>
    <property type="molecule type" value="Genomic_DNA"/>
</dbReference>
<evidence type="ECO:0000313" key="5">
    <source>
        <dbReference type="EMBL" id="KAJ5387183.1"/>
    </source>
</evidence>
<keyword evidence="4" id="KW-0539">Nucleus</keyword>
<evidence type="ECO:0000256" key="4">
    <source>
        <dbReference type="ARBA" id="ARBA00023242"/>
    </source>
</evidence>
<dbReference type="OrthoDB" id="5429770at2759"/>
<sequence>MVYRGKPSPGCGLCRARRRAYSPNKCDRGRPSCSQCRRIGRECPGYQDPNALRFYDQSDEVVAKAQARQKTRQKPKEPILLTQLAPLSLQNISEYPEGWATSYTIAFYIGTTENRGILPFVPDLISKTSSPALEATVKAIGLASISKIHQLPKLKYAAGQEYGKALLATNCALHDPIMAKSDSTLTAVIMLGMYEVIAGSGSNMMEGWLNHVQGSMKLLELRGTGQLESRRGLELFTLIRMQIVSQGSRKVPTTLTDINYKVISNIFYKRRISPEVAALSEIAWSRRNNETQALEEFLRILIQLGELSADIHGIFKDEKDRAAEDPEPFIKRALYLDADLVSWSMSLSPPWRYNVIATPTHLRSKSDAYSYYYGDTYNTFNSVGFASGWNNYCQTRIVIQEIVRSLCMRSMGSVTADISQKTMILANTISQQMINSICASVPYHFNSGEVGVGLAFRLLWPIFITANCGATTPEIKDWAMKTLDLIGNTTGIQQALMMSQAVKKGHTMTLIPGT</sequence>
<dbReference type="CDD" id="cd00067">
    <property type="entry name" value="GAL4"/>
    <property type="match status" value="1"/>
</dbReference>
<dbReference type="InterPro" id="IPR036864">
    <property type="entry name" value="Zn2-C6_fun-type_DNA-bd_sf"/>
</dbReference>
<dbReference type="InterPro" id="IPR001138">
    <property type="entry name" value="Zn2Cys6_DnaBD"/>
</dbReference>
<protein>
    <recommendedName>
        <fullName evidence="7">Zn(2)-C6 fungal-type domain-containing protein</fullName>
    </recommendedName>
</protein>
<proteinExistence type="predicted"/>
<dbReference type="InterPro" id="IPR021858">
    <property type="entry name" value="Fun_TF"/>
</dbReference>
<dbReference type="SUPFAM" id="SSF57701">
    <property type="entry name" value="Zn2/Cys6 DNA-binding domain"/>
    <property type="match status" value="1"/>
</dbReference>
<name>A0A9X0B3V9_9EURO</name>
<comment type="caution">
    <text evidence="5">The sequence shown here is derived from an EMBL/GenBank/DDBJ whole genome shotgun (WGS) entry which is preliminary data.</text>
</comment>
<dbReference type="GO" id="GO:0003677">
    <property type="term" value="F:DNA binding"/>
    <property type="evidence" value="ECO:0007669"/>
    <property type="project" value="UniProtKB-KW"/>
</dbReference>
<dbReference type="PANTHER" id="PTHR38791">
    <property type="entry name" value="ZN(II)2CYS6 TRANSCRIPTION FACTOR (EUROFUNG)-RELATED-RELATED"/>
    <property type="match status" value="1"/>
</dbReference>
<evidence type="ECO:0000256" key="3">
    <source>
        <dbReference type="ARBA" id="ARBA00023163"/>
    </source>
</evidence>
<evidence type="ECO:0000256" key="1">
    <source>
        <dbReference type="ARBA" id="ARBA00023015"/>
    </source>
</evidence>
<gene>
    <name evidence="5" type="ORF">N7509_009724</name>
</gene>
<keyword evidence="3" id="KW-0804">Transcription</keyword>
<keyword evidence="2" id="KW-0238">DNA-binding</keyword>
<dbReference type="Proteomes" id="UP001147747">
    <property type="component" value="Unassembled WGS sequence"/>
</dbReference>
<dbReference type="PANTHER" id="PTHR38791:SF5">
    <property type="entry name" value="TRANSCRIPTION FACTOR DBAG-RELATED"/>
    <property type="match status" value="1"/>
</dbReference>
<evidence type="ECO:0000313" key="6">
    <source>
        <dbReference type="Proteomes" id="UP001147747"/>
    </source>
</evidence>
<keyword evidence="6" id="KW-1185">Reference proteome</keyword>
<organism evidence="5 6">
    <name type="scientific">Penicillium cosmopolitanum</name>
    <dbReference type="NCBI Taxonomy" id="1131564"/>
    <lineage>
        <taxon>Eukaryota</taxon>
        <taxon>Fungi</taxon>
        <taxon>Dikarya</taxon>
        <taxon>Ascomycota</taxon>
        <taxon>Pezizomycotina</taxon>
        <taxon>Eurotiomycetes</taxon>
        <taxon>Eurotiomycetidae</taxon>
        <taxon>Eurotiales</taxon>
        <taxon>Aspergillaceae</taxon>
        <taxon>Penicillium</taxon>
    </lineage>
</organism>
<evidence type="ECO:0008006" key="7">
    <source>
        <dbReference type="Google" id="ProtNLM"/>
    </source>
</evidence>
<dbReference type="InterPro" id="IPR053175">
    <property type="entry name" value="DHMBA_Reg_Transcription_Factor"/>
</dbReference>